<reference evidence="2" key="1">
    <citation type="submission" date="2013-08" db="EMBL/GenBank/DDBJ databases">
        <authorList>
            <person name="Mendez C."/>
            <person name="Richter M."/>
            <person name="Ferrer M."/>
            <person name="Sanchez J."/>
        </authorList>
    </citation>
    <scope>NUCLEOTIDE SEQUENCE</scope>
</reference>
<comment type="caution">
    <text evidence="2">The sequence shown here is derived from an EMBL/GenBank/DDBJ whole genome shotgun (WGS) entry which is preliminary data.</text>
</comment>
<feature type="non-terminal residue" evidence="2">
    <location>
        <position position="1"/>
    </location>
</feature>
<dbReference type="InterPro" id="IPR014757">
    <property type="entry name" value="Tscrpt_reg_IclR_C"/>
</dbReference>
<evidence type="ECO:0000259" key="1">
    <source>
        <dbReference type="PROSITE" id="PS51078"/>
    </source>
</evidence>
<feature type="domain" description="IclR-ED" evidence="1">
    <location>
        <begin position="1"/>
        <end position="107"/>
    </location>
</feature>
<accession>T1A966</accession>
<dbReference type="InterPro" id="IPR029016">
    <property type="entry name" value="GAF-like_dom_sf"/>
</dbReference>
<dbReference type="GO" id="GO:0045892">
    <property type="term" value="P:negative regulation of DNA-templated transcription"/>
    <property type="evidence" value="ECO:0007669"/>
    <property type="project" value="TreeGrafter"/>
</dbReference>
<dbReference type="InterPro" id="IPR050707">
    <property type="entry name" value="HTH_MetabolicPath_Reg"/>
</dbReference>
<dbReference type="GO" id="GO:0003700">
    <property type="term" value="F:DNA-binding transcription factor activity"/>
    <property type="evidence" value="ECO:0007669"/>
    <property type="project" value="TreeGrafter"/>
</dbReference>
<sequence>LANMDPVQLDDYLRTVEIVAHTKSSITNRAALRKDIESARERGYAIAREEMIPGLAALGAPVFGRNRRLVGALSVSETPEIVLGKRMEKLGYELLRAAADISREMGFSPG</sequence>
<name>T1A966_9ZZZZ</name>
<dbReference type="EMBL" id="AUZZ01003356">
    <property type="protein sequence ID" value="EQD57196.1"/>
    <property type="molecule type" value="Genomic_DNA"/>
</dbReference>
<dbReference type="AlphaFoldDB" id="T1A966"/>
<proteinExistence type="predicted"/>
<dbReference type="SUPFAM" id="SSF55781">
    <property type="entry name" value="GAF domain-like"/>
    <property type="match status" value="1"/>
</dbReference>
<organism evidence="2">
    <name type="scientific">mine drainage metagenome</name>
    <dbReference type="NCBI Taxonomy" id="410659"/>
    <lineage>
        <taxon>unclassified sequences</taxon>
        <taxon>metagenomes</taxon>
        <taxon>ecological metagenomes</taxon>
    </lineage>
</organism>
<evidence type="ECO:0000313" key="2">
    <source>
        <dbReference type="EMBL" id="EQD57196.1"/>
    </source>
</evidence>
<dbReference type="Gene3D" id="3.30.450.40">
    <property type="match status" value="1"/>
</dbReference>
<dbReference type="GO" id="GO:0003677">
    <property type="term" value="F:DNA binding"/>
    <property type="evidence" value="ECO:0007669"/>
    <property type="project" value="TreeGrafter"/>
</dbReference>
<dbReference type="PANTHER" id="PTHR30136:SF35">
    <property type="entry name" value="HTH-TYPE TRANSCRIPTIONAL REGULATOR RV1719"/>
    <property type="match status" value="1"/>
</dbReference>
<reference evidence="2" key="2">
    <citation type="journal article" date="2014" name="ISME J.">
        <title>Microbial stratification in low pH oxic and suboxic macroscopic growths along an acid mine drainage.</title>
        <authorList>
            <person name="Mendez-Garcia C."/>
            <person name="Mesa V."/>
            <person name="Sprenger R.R."/>
            <person name="Richter M."/>
            <person name="Diez M.S."/>
            <person name="Solano J."/>
            <person name="Bargiela R."/>
            <person name="Golyshina O.V."/>
            <person name="Manteca A."/>
            <person name="Ramos J.L."/>
            <person name="Gallego J.R."/>
            <person name="Llorente I."/>
            <person name="Martins Dos Santos V.A."/>
            <person name="Jensen O.N."/>
            <person name="Pelaez A.I."/>
            <person name="Sanchez J."/>
            <person name="Ferrer M."/>
        </authorList>
    </citation>
    <scope>NUCLEOTIDE SEQUENCE</scope>
</reference>
<protein>
    <submittedName>
        <fullName evidence="2">Transcriptional regulator, IclR family</fullName>
    </submittedName>
</protein>
<gene>
    <name evidence="2" type="ORF">B2A_04924</name>
</gene>
<dbReference type="Pfam" id="PF01614">
    <property type="entry name" value="IclR_C"/>
    <property type="match status" value="1"/>
</dbReference>
<dbReference type="PANTHER" id="PTHR30136">
    <property type="entry name" value="HELIX-TURN-HELIX TRANSCRIPTIONAL REGULATOR, ICLR FAMILY"/>
    <property type="match status" value="1"/>
</dbReference>
<dbReference type="PROSITE" id="PS51078">
    <property type="entry name" value="ICLR_ED"/>
    <property type="match status" value="1"/>
</dbReference>